<evidence type="ECO:0000259" key="9">
    <source>
        <dbReference type="Pfam" id="PF16575"/>
    </source>
</evidence>
<feature type="compositionally biased region" description="Acidic residues" evidence="8">
    <location>
        <begin position="75"/>
        <end position="102"/>
    </location>
</feature>
<dbReference type="Proteomes" id="UP001383192">
    <property type="component" value="Unassembled WGS sequence"/>
</dbReference>
<evidence type="ECO:0000256" key="3">
    <source>
        <dbReference type="ARBA" id="ARBA00019824"/>
    </source>
</evidence>
<keyword evidence="7" id="KW-0067">ATP-binding</keyword>
<feature type="region of interest" description="Disordered" evidence="8">
    <location>
        <begin position="1"/>
        <end position="132"/>
    </location>
</feature>
<name>A0AAW0C9N5_9AGAR</name>
<evidence type="ECO:0000313" key="10">
    <source>
        <dbReference type="EMBL" id="KAK7035381.1"/>
    </source>
</evidence>
<sequence>MISALAARRAKRPPSPTPSSPSPSPPPISAPATPKNKAPNSKRKRDSEDKNKQKKKRRKKQEKDKEKGRYYAQEPELEPDEDENDHIILVDDEEDEEIEGDTPDTTTEPPQSRAYSPSAPIGHQPPKEGPAQLSASYHPILNQNLFQIPSSSTETDPKSVLISLKIDDTLALVGTYTLRVVQGSVSLCGTTLHASSGTHKIFAIQSAPIPVITAVESESIEEAPEEFKSLVGESDDTLIVVSELRTGIEGLGRVCRIFDVAFRPPLNASSTLELRGVYLVTPETSKKGLHPFVLPVSWDLALPSFASSEKNEPGVYLVKGPKKYPHVVYLETDLGQSEFTPPGIVSLTVLSRPVFGPPWTHPTLSHPNHAHFIGSLTPKSSPAHYLSAIQSLIETFRLDLQYSGTADHTGIPLVVNTMGWTKGLGGDLIKRIEELTDPTHIFEFEGPANEFGGWNPQPQPQPQPPAKAKTYTLEPILDIPTNYTPADNRTISILSYFFSSFPSPPPSTPTQTIPTPFREGWDTTLPLLARYPFQVDIKTAFDKIILTGAGSEDVVPDELPSVLNGSIVGLVSSSSSEDPDALYKQAQVYPSPQTSHLLGLTFIRGVSASGDKVHILTPVPPGMLGNARVLVKGEMEMPVWGWLDYRLPDGEEAEKGKPYLQWGKGSGIGGERRRVRRNLMRRGQA</sequence>
<reference evidence="10 11" key="1">
    <citation type="submission" date="2024-01" db="EMBL/GenBank/DDBJ databases">
        <title>A draft genome for a cacao thread blight-causing isolate of Paramarasmius palmivorus.</title>
        <authorList>
            <person name="Baruah I.K."/>
            <person name="Bukari Y."/>
            <person name="Amoako-Attah I."/>
            <person name="Meinhardt L.W."/>
            <person name="Bailey B.A."/>
            <person name="Cohen S.P."/>
        </authorList>
    </citation>
    <scope>NUCLEOTIDE SEQUENCE [LARGE SCALE GENOMIC DNA]</scope>
    <source>
        <strain evidence="10 11">GH-12</strain>
    </source>
</reference>
<dbReference type="InterPro" id="IPR032319">
    <property type="entry name" value="CLP1_P"/>
</dbReference>
<evidence type="ECO:0000256" key="2">
    <source>
        <dbReference type="ARBA" id="ARBA00018706"/>
    </source>
</evidence>
<evidence type="ECO:0000313" key="11">
    <source>
        <dbReference type="Proteomes" id="UP001383192"/>
    </source>
</evidence>
<dbReference type="PANTHER" id="PTHR12755:SF3">
    <property type="entry name" value="POLYNUCLEOTIDE 5'-HYDROXYL-KINASE NOL9"/>
    <property type="match status" value="1"/>
</dbReference>
<dbReference type="GO" id="GO:0005634">
    <property type="term" value="C:nucleus"/>
    <property type="evidence" value="ECO:0007669"/>
    <property type="project" value="TreeGrafter"/>
</dbReference>
<comment type="caution">
    <text evidence="10">The sequence shown here is derived from an EMBL/GenBank/DDBJ whole genome shotgun (WGS) entry which is preliminary data.</text>
</comment>
<evidence type="ECO:0000256" key="7">
    <source>
        <dbReference type="ARBA" id="ARBA00022840"/>
    </source>
</evidence>
<gene>
    <name evidence="10" type="primary">GRC3</name>
    <name evidence="10" type="ORF">VNI00_011912</name>
</gene>
<organism evidence="10 11">
    <name type="scientific">Paramarasmius palmivorus</name>
    <dbReference type="NCBI Taxonomy" id="297713"/>
    <lineage>
        <taxon>Eukaryota</taxon>
        <taxon>Fungi</taxon>
        <taxon>Dikarya</taxon>
        <taxon>Basidiomycota</taxon>
        <taxon>Agaricomycotina</taxon>
        <taxon>Agaricomycetes</taxon>
        <taxon>Agaricomycetidae</taxon>
        <taxon>Agaricales</taxon>
        <taxon>Marasmiineae</taxon>
        <taxon>Marasmiaceae</taxon>
        <taxon>Paramarasmius</taxon>
    </lineage>
</organism>
<keyword evidence="4" id="KW-0808">Transferase</keyword>
<dbReference type="InterPro" id="IPR027417">
    <property type="entry name" value="P-loop_NTPase"/>
</dbReference>
<proteinExistence type="inferred from homology"/>
<dbReference type="GO" id="GO:0051731">
    <property type="term" value="F:polynucleotide 5'-hydroxyl-kinase activity"/>
    <property type="evidence" value="ECO:0007669"/>
    <property type="project" value="InterPro"/>
</dbReference>
<feature type="domain" description="Clp1 P-loop" evidence="9">
    <location>
        <begin position="324"/>
        <end position="445"/>
    </location>
</feature>
<dbReference type="Pfam" id="PF16575">
    <property type="entry name" value="CLP1_P"/>
    <property type="match status" value="1"/>
</dbReference>
<dbReference type="EMBL" id="JAYKXP010000053">
    <property type="protein sequence ID" value="KAK7035381.1"/>
    <property type="molecule type" value="Genomic_DNA"/>
</dbReference>
<dbReference type="GO" id="GO:0000448">
    <property type="term" value="P:cleavage in ITS2 between 5.8S rRNA and LSU-rRNA of tricistronic rRNA transcript (SSU-rRNA, 5.8S rRNA, LSU-rRNA)"/>
    <property type="evidence" value="ECO:0007669"/>
    <property type="project" value="TreeGrafter"/>
</dbReference>
<evidence type="ECO:0000256" key="4">
    <source>
        <dbReference type="ARBA" id="ARBA00022679"/>
    </source>
</evidence>
<dbReference type="PANTHER" id="PTHR12755">
    <property type="entry name" value="CLEAVAGE/POLYADENYLATION FACTOR IA SUBUNIT CLP1P"/>
    <property type="match status" value="1"/>
</dbReference>
<keyword evidence="6" id="KW-0418">Kinase</keyword>
<feature type="compositionally biased region" description="Pro residues" evidence="8">
    <location>
        <begin position="13"/>
        <end position="29"/>
    </location>
</feature>
<protein>
    <recommendedName>
        <fullName evidence="3">Polynucleotide 5'-hydroxyl-kinase GRC3</fullName>
    </recommendedName>
    <alternativeName>
        <fullName evidence="2">Polynucleotide 5'-hydroxyl-kinase grc3</fullName>
    </alternativeName>
</protein>
<comment type="similarity">
    <text evidence="1">Belongs to the Clp1 family. NOL9/GRC3 subfamily.</text>
</comment>
<evidence type="ECO:0000256" key="6">
    <source>
        <dbReference type="ARBA" id="ARBA00022777"/>
    </source>
</evidence>
<keyword evidence="11" id="KW-1185">Reference proteome</keyword>
<evidence type="ECO:0000256" key="5">
    <source>
        <dbReference type="ARBA" id="ARBA00022741"/>
    </source>
</evidence>
<dbReference type="AlphaFoldDB" id="A0AAW0C9N5"/>
<evidence type="ECO:0000256" key="8">
    <source>
        <dbReference type="SAM" id="MobiDB-lite"/>
    </source>
</evidence>
<dbReference type="GO" id="GO:0005524">
    <property type="term" value="F:ATP binding"/>
    <property type="evidence" value="ECO:0007669"/>
    <property type="project" value="UniProtKB-KW"/>
</dbReference>
<evidence type="ECO:0000256" key="1">
    <source>
        <dbReference type="ARBA" id="ARBA00011003"/>
    </source>
</evidence>
<accession>A0AAW0C9N5</accession>
<keyword evidence="5" id="KW-0547">Nucleotide-binding</keyword>
<dbReference type="InterPro" id="IPR045116">
    <property type="entry name" value="Clp1/Grc3"/>
</dbReference>
<dbReference type="Gene3D" id="3.40.50.300">
    <property type="entry name" value="P-loop containing nucleotide triphosphate hydrolases"/>
    <property type="match status" value="1"/>
</dbReference>